<accession>A0ABW3LZZ6</accession>
<keyword evidence="1" id="KW-0238">DNA-binding</keyword>
<evidence type="ECO:0000256" key="1">
    <source>
        <dbReference type="ARBA" id="ARBA00023125"/>
    </source>
</evidence>
<gene>
    <name evidence="3" type="ORF">ACFQ2N_12785</name>
</gene>
<protein>
    <submittedName>
        <fullName evidence="3">Helix-turn-helix domain-containing protein</fullName>
    </submittedName>
</protein>
<dbReference type="Proteomes" id="UP001597033">
    <property type="component" value="Unassembled WGS sequence"/>
</dbReference>
<feature type="domain" description="HTH cro/C1-type" evidence="2">
    <location>
        <begin position="34"/>
        <end position="88"/>
    </location>
</feature>
<dbReference type="RefSeq" id="WP_162377051.1">
    <property type="nucleotide sequence ID" value="NZ_JBHTKN010000008.1"/>
</dbReference>
<dbReference type="InterPro" id="IPR010982">
    <property type="entry name" value="Lambda_DNA-bd_dom_sf"/>
</dbReference>
<dbReference type="EMBL" id="JBHTKN010000008">
    <property type="protein sequence ID" value="MFD1043222.1"/>
    <property type="molecule type" value="Genomic_DNA"/>
</dbReference>
<dbReference type="InterPro" id="IPR001387">
    <property type="entry name" value="Cro/C1-type_HTH"/>
</dbReference>
<dbReference type="PANTHER" id="PTHR46797">
    <property type="entry name" value="HTH-TYPE TRANSCRIPTIONAL REGULATOR"/>
    <property type="match status" value="1"/>
</dbReference>
<organism evidence="3 4">
    <name type="scientific">Pseudoxanthomonas kaohsiungensis</name>
    <dbReference type="NCBI Taxonomy" id="283923"/>
    <lineage>
        <taxon>Bacteria</taxon>
        <taxon>Pseudomonadati</taxon>
        <taxon>Pseudomonadota</taxon>
        <taxon>Gammaproteobacteria</taxon>
        <taxon>Lysobacterales</taxon>
        <taxon>Lysobacteraceae</taxon>
        <taxon>Pseudoxanthomonas</taxon>
    </lineage>
</organism>
<sequence>MATARSRDRDLVRQKREQLDTAIARGELSVPEAVKRMREISGLTQEQFAKHRGMSLLTLKKIESGKGNPTLDTLEKIGRIFGYRIGFIAKRDESTSE</sequence>
<evidence type="ECO:0000313" key="3">
    <source>
        <dbReference type="EMBL" id="MFD1043222.1"/>
    </source>
</evidence>
<dbReference type="InterPro" id="IPR050807">
    <property type="entry name" value="TransReg_Diox_bact_type"/>
</dbReference>
<dbReference type="CDD" id="cd00093">
    <property type="entry name" value="HTH_XRE"/>
    <property type="match status" value="1"/>
</dbReference>
<dbReference type="PROSITE" id="PS50943">
    <property type="entry name" value="HTH_CROC1"/>
    <property type="match status" value="1"/>
</dbReference>
<evidence type="ECO:0000313" key="4">
    <source>
        <dbReference type="Proteomes" id="UP001597033"/>
    </source>
</evidence>
<proteinExistence type="predicted"/>
<dbReference type="SUPFAM" id="SSF47413">
    <property type="entry name" value="lambda repressor-like DNA-binding domains"/>
    <property type="match status" value="1"/>
</dbReference>
<name>A0ABW3LZZ6_9GAMM</name>
<comment type="caution">
    <text evidence="3">The sequence shown here is derived from an EMBL/GenBank/DDBJ whole genome shotgun (WGS) entry which is preliminary data.</text>
</comment>
<reference evidence="4" key="1">
    <citation type="journal article" date="2019" name="Int. J. Syst. Evol. Microbiol.">
        <title>The Global Catalogue of Microorganisms (GCM) 10K type strain sequencing project: providing services to taxonomists for standard genome sequencing and annotation.</title>
        <authorList>
            <consortium name="The Broad Institute Genomics Platform"/>
            <consortium name="The Broad Institute Genome Sequencing Center for Infectious Disease"/>
            <person name="Wu L."/>
            <person name="Ma J."/>
        </authorList>
    </citation>
    <scope>NUCLEOTIDE SEQUENCE [LARGE SCALE GENOMIC DNA]</scope>
    <source>
        <strain evidence="4">CCUG 55854</strain>
    </source>
</reference>
<keyword evidence="4" id="KW-1185">Reference proteome</keyword>
<dbReference type="PANTHER" id="PTHR46797:SF1">
    <property type="entry name" value="METHYLPHOSPHONATE SYNTHASE"/>
    <property type="match status" value="1"/>
</dbReference>
<dbReference type="SMART" id="SM00530">
    <property type="entry name" value="HTH_XRE"/>
    <property type="match status" value="1"/>
</dbReference>
<dbReference type="Pfam" id="PF01381">
    <property type="entry name" value="HTH_3"/>
    <property type="match status" value="1"/>
</dbReference>
<dbReference type="Gene3D" id="1.10.260.40">
    <property type="entry name" value="lambda repressor-like DNA-binding domains"/>
    <property type="match status" value="1"/>
</dbReference>
<evidence type="ECO:0000259" key="2">
    <source>
        <dbReference type="PROSITE" id="PS50943"/>
    </source>
</evidence>